<keyword evidence="7" id="KW-0479">Metal-binding</keyword>
<keyword evidence="7" id="KW-0863">Zinc-finger</keyword>
<dbReference type="PRINTS" id="PR00452">
    <property type="entry name" value="SH3DOMAIN"/>
</dbReference>
<reference evidence="12" key="1">
    <citation type="submission" date="2021-09" db="EMBL/GenBank/DDBJ databases">
        <authorList>
            <consortium name="AG Swart"/>
            <person name="Singh M."/>
            <person name="Singh A."/>
            <person name="Seah K."/>
            <person name="Emmerich C."/>
        </authorList>
    </citation>
    <scope>NUCLEOTIDE SEQUENCE</scope>
    <source>
        <strain evidence="12">ATCC30299</strain>
    </source>
</reference>
<dbReference type="PANTHER" id="PTHR15135:SF7">
    <property type="entry name" value="STAC-LIKE, ISOFORM J"/>
    <property type="match status" value="1"/>
</dbReference>
<keyword evidence="13" id="KW-1185">Reference proteome</keyword>
<comment type="subcellular location">
    <subcellularLocation>
        <location evidence="1">Cell membrane</location>
    </subcellularLocation>
    <subcellularLocation>
        <location evidence="2">Cytoplasm</location>
    </subcellularLocation>
</comment>
<keyword evidence="3 9" id="KW-0728">SH3 domain</keyword>
<sequence>MENKQALVKTHFSIKRRKDSARNDDVTEYIYAPRSPGSHQSKKNVMEARNRSLAEGKVLPKVQTPTKYMKNNKPAISWRNDTKQDISIEAAGKPIMSPKNKFKKIFKESTPHKPSFSMQEPPGLNDSEILPDMKSMKTEIDRLNNTIEAMKEFFKEEERSLHIQITFLKKELDYVKSELSKTVEFLASVIGKHMDKETPQSINDDIIEILKEKQEALKLNLEAAISSVAAFKSSEKFKIELSSLNNIFQADSSGNLPSTGRFQNQSVAARSSESEQELENSPLMEVIALYDFYAGGHEHLEFKAGDRISVLAKLDEDWWIGTNGGKTGKFPSSYVLLD</sequence>
<evidence type="ECO:0000256" key="6">
    <source>
        <dbReference type="ARBA" id="ARBA00022737"/>
    </source>
</evidence>
<evidence type="ECO:0000256" key="8">
    <source>
        <dbReference type="ARBA" id="ARBA00023136"/>
    </source>
</evidence>
<dbReference type="InterPro" id="IPR039688">
    <property type="entry name" value="STAC1/2/3"/>
</dbReference>
<dbReference type="GO" id="GO:0005886">
    <property type="term" value="C:plasma membrane"/>
    <property type="evidence" value="ECO:0007669"/>
    <property type="project" value="UniProtKB-SubCell"/>
</dbReference>
<dbReference type="SMART" id="SM00326">
    <property type="entry name" value="SH3"/>
    <property type="match status" value="1"/>
</dbReference>
<gene>
    <name evidence="12" type="ORF">BSTOLATCC_MIC40493</name>
</gene>
<name>A0AAU9JFN6_9CILI</name>
<evidence type="ECO:0000256" key="5">
    <source>
        <dbReference type="ARBA" id="ARBA00022490"/>
    </source>
</evidence>
<dbReference type="PROSITE" id="PS50002">
    <property type="entry name" value="SH3"/>
    <property type="match status" value="1"/>
</dbReference>
<feature type="coiled-coil region" evidence="10">
    <location>
        <begin position="133"/>
        <end position="160"/>
    </location>
</feature>
<dbReference type="CDD" id="cd00174">
    <property type="entry name" value="SH3"/>
    <property type="match status" value="1"/>
</dbReference>
<dbReference type="Gene3D" id="2.30.30.40">
    <property type="entry name" value="SH3 Domains"/>
    <property type="match status" value="1"/>
</dbReference>
<evidence type="ECO:0000256" key="3">
    <source>
        <dbReference type="ARBA" id="ARBA00022443"/>
    </source>
</evidence>
<evidence type="ECO:0000256" key="7">
    <source>
        <dbReference type="ARBA" id="ARBA00022771"/>
    </source>
</evidence>
<evidence type="ECO:0000256" key="1">
    <source>
        <dbReference type="ARBA" id="ARBA00004236"/>
    </source>
</evidence>
<keyword evidence="7" id="KW-0862">Zinc</keyword>
<organism evidence="12 13">
    <name type="scientific">Blepharisma stoltei</name>
    <dbReference type="NCBI Taxonomy" id="1481888"/>
    <lineage>
        <taxon>Eukaryota</taxon>
        <taxon>Sar</taxon>
        <taxon>Alveolata</taxon>
        <taxon>Ciliophora</taxon>
        <taxon>Postciliodesmatophora</taxon>
        <taxon>Heterotrichea</taxon>
        <taxon>Heterotrichida</taxon>
        <taxon>Blepharismidae</taxon>
        <taxon>Blepharisma</taxon>
    </lineage>
</organism>
<dbReference type="Proteomes" id="UP001162131">
    <property type="component" value="Unassembled WGS sequence"/>
</dbReference>
<comment type="caution">
    <text evidence="12">The sequence shown here is derived from an EMBL/GenBank/DDBJ whole genome shotgun (WGS) entry which is preliminary data.</text>
</comment>
<evidence type="ECO:0000256" key="9">
    <source>
        <dbReference type="PROSITE-ProRule" id="PRU00192"/>
    </source>
</evidence>
<keyword evidence="4" id="KW-1003">Cell membrane</keyword>
<dbReference type="InterPro" id="IPR001452">
    <property type="entry name" value="SH3_domain"/>
</dbReference>
<dbReference type="EMBL" id="CAJZBQ010000040">
    <property type="protein sequence ID" value="CAG9326052.1"/>
    <property type="molecule type" value="Genomic_DNA"/>
</dbReference>
<dbReference type="GO" id="GO:0005737">
    <property type="term" value="C:cytoplasm"/>
    <property type="evidence" value="ECO:0007669"/>
    <property type="project" value="UniProtKB-SubCell"/>
</dbReference>
<dbReference type="InterPro" id="IPR036028">
    <property type="entry name" value="SH3-like_dom_sf"/>
</dbReference>
<protein>
    <recommendedName>
        <fullName evidence="11">SH3 domain-containing protein</fullName>
    </recommendedName>
</protein>
<accession>A0AAU9JFN6</accession>
<dbReference type="AlphaFoldDB" id="A0AAU9JFN6"/>
<evidence type="ECO:0000259" key="11">
    <source>
        <dbReference type="PROSITE" id="PS50002"/>
    </source>
</evidence>
<feature type="domain" description="SH3" evidence="11">
    <location>
        <begin position="281"/>
        <end position="338"/>
    </location>
</feature>
<keyword evidence="5" id="KW-0963">Cytoplasm</keyword>
<evidence type="ECO:0000256" key="2">
    <source>
        <dbReference type="ARBA" id="ARBA00004496"/>
    </source>
</evidence>
<dbReference type="SUPFAM" id="SSF50044">
    <property type="entry name" value="SH3-domain"/>
    <property type="match status" value="1"/>
</dbReference>
<evidence type="ECO:0000256" key="4">
    <source>
        <dbReference type="ARBA" id="ARBA00022475"/>
    </source>
</evidence>
<dbReference type="PANTHER" id="PTHR15135">
    <property type="entry name" value="STAC"/>
    <property type="match status" value="1"/>
</dbReference>
<dbReference type="Pfam" id="PF14604">
    <property type="entry name" value="SH3_9"/>
    <property type="match status" value="1"/>
</dbReference>
<keyword evidence="10" id="KW-0175">Coiled coil</keyword>
<evidence type="ECO:0000256" key="10">
    <source>
        <dbReference type="SAM" id="Coils"/>
    </source>
</evidence>
<keyword evidence="6" id="KW-0677">Repeat</keyword>
<dbReference type="PRINTS" id="PR00499">
    <property type="entry name" value="P67PHOX"/>
</dbReference>
<evidence type="ECO:0000313" key="13">
    <source>
        <dbReference type="Proteomes" id="UP001162131"/>
    </source>
</evidence>
<keyword evidence="8" id="KW-0472">Membrane</keyword>
<evidence type="ECO:0000313" key="12">
    <source>
        <dbReference type="EMBL" id="CAG9326052.1"/>
    </source>
</evidence>
<proteinExistence type="predicted"/>
<dbReference type="GO" id="GO:1903078">
    <property type="term" value="P:positive regulation of protein localization to plasma membrane"/>
    <property type="evidence" value="ECO:0007669"/>
    <property type="project" value="TreeGrafter"/>
</dbReference>
<dbReference type="GO" id="GO:0008270">
    <property type="term" value="F:zinc ion binding"/>
    <property type="evidence" value="ECO:0007669"/>
    <property type="project" value="UniProtKB-KW"/>
</dbReference>